<reference evidence="3 4" key="1">
    <citation type="submission" date="2013-02" db="EMBL/GenBank/DDBJ databases">
        <title>The Genome Sequence of Lactobacillus catenaformis F0143.</title>
        <authorList>
            <consortium name="The Broad Institute Genome Sequencing Platform"/>
            <person name="Earl A."/>
            <person name="Ward D."/>
            <person name="Feldgarden M."/>
            <person name="Gevers D."/>
            <person name="Izard J."/>
            <person name="Blanton J.M."/>
            <person name="Mathney J."/>
            <person name="Dewhirst F.E."/>
            <person name="Young S.K."/>
            <person name="Zeng Q."/>
            <person name="Gargeya S."/>
            <person name="Fitzgerald M."/>
            <person name="Haas B."/>
            <person name="Abouelleil A."/>
            <person name="Alvarado L."/>
            <person name="Arachchi H.M."/>
            <person name="Berlin A."/>
            <person name="Chapman S.B."/>
            <person name="Gearin G."/>
            <person name="Goldberg J."/>
            <person name="Griggs A."/>
            <person name="Gujja S."/>
            <person name="Hansen M."/>
            <person name="Heiman D."/>
            <person name="Howarth C."/>
            <person name="Larimer J."/>
            <person name="Lui A."/>
            <person name="MacDonald P.J.P."/>
            <person name="McCowen C."/>
            <person name="Montmayeur A."/>
            <person name="Murphy C."/>
            <person name="Neiman D."/>
            <person name="Pearson M."/>
            <person name="Priest M."/>
            <person name="Roberts A."/>
            <person name="Saif S."/>
            <person name="Shea T."/>
            <person name="Sisk P."/>
            <person name="Stolte C."/>
            <person name="Sykes S."/>
            <person name="Wortman J."/>
            <person name="Nusbaum C."/>
            <person name="Birren B."/>
        </authorList>
    </citation>
    <scope>NUCLEOTIDE SEQUENCE [LARGE SCALE GENOMIC DNA]</scope>
    <source>
        <strain evidence="3 4">OT 569</strain>
    </source>
</reference>
<protein>
    <recommendedName>
        <fullName evidence="5">PAC domain-containing protein</fullName>
    </recommendedName>
</protein>
<dbReference type="PANTHER" id="PTHR35568:SF1">
    <property type="entry name" value="TRANSCRIPTIONAL REGULATOR DAUR"/>
    <property type="match status" value="1"/>
</dbReference>
<organism evidence="3 4">
    <name type="scientific">Eggerthia catenaformis OT 569 = DSM 20559</name>
    <dbReference type="NCBI Taxonomy" id="999415"/>
    <lineage>
        <taxon>Bacteria</taxon>
        <taxon>Bacillati</taxon>
        <taxon>Bacillota</taxon>
        <taxon>Erysipelotrichia</taxon>
        <taxon>Erysipelotrichales</taxon>
        <taxon>Coprobacillaceae</taxon>
        <taxon>Eggerthia</taxon>
    </lineage>
</organism>
<feature type="domain" description="Transcriptional regulator DauR-like HTH" evidence="2">
    <location>
        <begin position="154"/>
        <end position="219"/>
    </location>
</feature>
<gene>
    <name evidence="3" type="ORF">HMPREF9943_01357</name>
</gene>
<dbReference type="eggNOG" id="COG2964">
    <property type="taxonomic scope" value="Bacteria"/>
</dbReference>
<dbReference type="Pfam" id="PF08348">
    <property type="entry name" value="PAS_6"/>
    <property type="match status" value="1"/>
</dbReference>
<dbReference type="PATRIC" id="fig|999415.3.peg.1378"/>
<sequence length="221" mass="25060">MNKLLESYAGMIDFLGKALGENVEIALHDLSSPEQEIVAISNGHISGRSIGAKLSNLSRHYLENKQYLTHDYVVNYKTTGNGGKLLKSATLFIKENNNEYPVGMLCVNVNISDYDYVKEMMKRILGIKKEGDDEVEFNRENPIEILSSPLDEMVDKYVKECLSEMGIPSYVLIERLKVNEKIKVVKYLQDKNTFKVKGAIALVAKRLGVSEPTIYRYLKKM</sequence>
<dbReference type="EMBL" id="AGEJ01000021">
    <property type="protein sequence ID" value="EMD16431.1"/>
    <property type="molecule type" value="Genomic_DNA"/>
</dbReference>
<dbReference type="BioCyc" id="ECAT999415-HMP:GTTI-1392-MONOMER"/>
<dbReference type="Proteomes" id="UP000011758">
    <property type="component" value="Unassembled WGS sequence"/>
</dbReference>
<keyword evidence="4" id="KW-1185">Reference proteome</keyword>
<proteinExistence type="predicted"/>
<evidence type="ECO:0008006" key="5">
    <source>
        <dbReference type="Google" id="ProtNLM"/>
    </source>
</evidence>
<dbReference type="AlphaFoldDB" id="M2Q2D3"/>
<dbReference type="InterPro" id="IPR013559">
    <property type="entry name" value="YheO"/>
</dbReference>
<evidence type="ECO:0000313" key="3">
    <source>
        <dbReference type="EMBL" id="EMD16431.1"/>
    </source>
</evidence>
<comment type="caution">
    <text evidence="3">The sequence shown here is derived from an EMBL/GenBank/DDBJ whole genome shotgun (WGS) entry which is preliminary data.</text>
</comment>
<dbReference type="PANTHER" id="PTHR35568">
    <property type="entry name" value="TRANSCRIPTIONAL REGULATOR DAUR"/>
    <property type="match status" value="1"/>
</dbReference>
<dbReference type="InterPro" id="IPR039445">
    <property type="entry name" value="DauR-like_HTH"/>
</dbReference>
<evidence type="ECO:0000259" key="2">
    <source>
        <dbReference type="Pfam" id="PF13309"/>
    </source>
</evidence>
<name>M2Q2D3_9FIRM</name>
<dbReference type="RefSeq" id="WP_004803363.1">
    <property type="nucleotide sequence ID" value="NZ_KB446648.1"/>
</dbReference>
<dbReference type="InterPro" id="IPR039446">
    <property type="entry name" value="DauR-like"/>
</dbReference>
<evidence type="ECO:0000313" key="4">
    <source>
        <dbReference type="Proteomes" id="UP000011758"/>
    </source>
</evidence>
<dbReference type="Pfam" id="PF13309">
    <property type="entry name" value="HTH_22"/>
    <property type="match status" value="1"/>
</dbReference>
<dbReference type="OrthoDB" id="9796595at2"/>
<feature type="domain" description="YheO-like" evidence="1">
    <location>
        <begin position="5"/>
        <end position="119"/>
    </location>
</feature>
<evidence type="ECO:0000259" key="1">
    <source>
        <dbReference type="Pfam" id="PF08348"/>
    </source>
</evidence>
<accession>M2Q2D3</accession>
<dbReference type="STRING" id="999415.HMPREF9943_01357"/>